<dbReference type="RefSeq" id="WP_263712878.1">
    <property type="nucleotide sequence ID" value="NZ_JAOWKX010000006.1"/>
</dbReference>
<dbReference type="NCBIfam" id="TIGR00249">
    <property type="entry name" value="sixA"/>
    <property type="match status" value="1"/>
</dbReference>
<accession>A0ABT3AA97</accession>
<dbReference type="SMART" id="SM00855">
    <property type="entry name" value="PGAM"/>
    <property type="match status" value="1"/>
</dbReference>
<dbReference type="InterPro" id="IPR029033">
    <property type="entry name" value="His_PPase_superfam"/>
</dbReference>
<evidence type="ECO:0000313" key="1">
    <source>
        <dbReference type="EMBL" id="MCV2885595.1"/>
    </source>
</evidence>
<organism evidence="1 2">
    <name type="scientific">Fluctibacter corallii</name>
    <dbReference type="NCBI Taxonomy" id="2984329"/>
    <lineage>
        <taxon>Bacteria</taxon>
        <taxon>Pseudomonadati</taxon>
        <taxon>Pseudomonadota</taxon>
        <taxon>Gammaproteobacteria</taxon>
        <taxon>Alteromonadales</taxon>
        <taxon>Alteromonadaceae</taxon>
        <taxon>Fluctibacter</taxon>
    </lineage>
</organism>
<dbReference type="InterPro" id="IPR004449">
    <property type="entry name" value="SixA"/>
</dbReference>
<protein>
    <submittedName>
        <fullName evidence="1">Phosphohistidine phosphatase SixA</fullName>
    </submittedName>
</protein>
<dbReference type="Pfam" id="PF00300">
    <property type="entry name" value="His_Phos_1"/>
    <property type="match status" value="1"/>
</dbReference>
<name>A0ABT3AA97_9ALTE</name>
<dbReference type="Proteomes" id="UP001652504">
    <property type="component" value="Unassembled WGS sequence"/>
</dbReference>
<keyword evidence="2" id="KW-1185">Reference proteome</keyword>
<evidence type="ECO:0000313" key="2">
    <source>
        <dbReference type="Proteomes" id="UP001652504"/>
    </source>
</evidence>
<dbReference type="SUPFAM" id="SSF53254">
    <property type="entry name" value="Phosphoglycerate mutase-like"/>
    <property type="match status" value="1"/>
</dbReference>
<proteinExistence type="predicted"/>
<dbReference type="EMBL" id="JAOWKX010000006">
    <property type="protein sequence ID" value="MCV2885595.1"/>
    <property type="molecule type" value="Genomic_DNA"/>
</dbReference>
<gene>
    <name evidence="1" type="primary">sixA</name>
    <name evidence="1" type="ORF">OE749_12920</name>
</gene>
<dbReference type="CDD" id="cd07067">
    <property type="entry name" value="HP_PGM_like"/>
    <property type="match status" value="1"/>
</dbReference>
<sequence>MLIFIMRHGEAEPNEWDDKSRMLTALGRKQSSQSGIWMRQMCESAGGEIDLALISPYQRTQQTFECVSAEIRSKDRLTCEDIVPSSDPSDALIYLDALYETQPNLQSVLLVSHMPFVSYFLDSICRHHYSMLFSAGSIAAVRYTPGRAASLAGQFLPE</sequence>
<comment type="caution">
    <text evidence="1">The sequence shown here is derived from an EMBL/GenBank/DDBJ whole genome shotgun (WGS) entry which is preliminary data.</text>
</comment>
<dbReference type="Gene3D" id="3.40.50.1240">
    <property type="entry name" value="Phosphoglycerate mutase-like"/>
    <property type="match status" value="1"/>
</dbReference>
<dbReference type="InterPro" id="IPR013078">
    <property type="entry name" value="His_Pase_superF_clade-1"/>
</dbReference>
<reference evidence="1 2" key="1">
    <citation type="submission" date="2022-10" db="EMBL/GenBank/DDBJ databases">
        <title>Aestuariibacter sp. AA17 isolated from Montipora capitata coral fragment.</title>
        <authorList>
            <person name="Emsley S.A."/>
            <person name="Pfannmuller K.M."/>
            <person name="Loughran R.M."/>
            <person name="Shlafstein M."/>
            <person name="Papke E."/>
            <person name="Saw J.H."/>
            <person name="Ushijima B."/>
            <person name="Videau P."/>
        </authorList>
    </citation>
    <scope>NUCLEOTIDE SEQUENCE [LARGE SCALE GENOMIC DNA]</scope>
    <source>
        <strain evidence="1 2">AA17</strain>
    </source>
</reference>